<gene>
    <name evidence="12" type="ORF">SAMEA4384403_02461</name>
</gene>
<evidence type="ECO:0000256" key="3">
    <source>
        <dbReference type="ARBA" id="ARBA00009881"/>
    </source>
</evidence>
<keyword evidence="13" id="KW-1185">Reference proteome</keyword>
<dbReference type="GO" id="GO:0018580">
    <property type="term" value="F:nitronate monooxygenase activity"/>
    <property type="evidence" value="ECO:0007669"/>
    <property type="project" value="InterPro"/>
</dbReference>
<comment type="function">
    <text evidence="2">Nitronate monooxygenase that uses molecular oxygen to catalyze the oxidative denitrification of alkyl nitronates. Acts on propionate 3-nitronate (P3N), the presumed physiological substrate. Probably functions in the detoxification of P3N, a metabolic poison produced by plants and fungi as a defense mechanism.</text>
</comment>
<evidence type="ECO:0000256" key="9">
    <source>
        <dbReference type="ARBA" id="ARBA00023033"/>
    </source>
</evidence>
<accession>A0A240AFJ6</accession>
<keyword evidence="8 12" id="KW-0560">Oxidoreductase</keyword>
<dbReference type="Pfam" id="PF03060">
    <property type="entry name" value="NMO"/>
    <property type="match status" value="1"/>
</dbReference>
<keyword evidence="9" id="KW-0503">Monooxygenase</keyword>
<dbReference type="GO" id="GO:0009636">
    <property type="term" value="P:response to toxic substance"/>
    <property type="evidence" value="ECO:0007669"/>
    <property type="project" value="UniProtKB-KW"/>
</dbReference>
<sequence>MNGCDLLAKLEMSSPIFLAGMAGGVTTPELVSQVSESGGLGQIGAGYMTPESLSNDIDRIRTLTSKPVGVNLFIPEFPKINQSEVNQMNEILKPIAEKLNYDPGYKVIIENCFDEMIDIIIEKGIELVSFTFGKPEESLVRKLQNHRIVVVGTATNELEAKALYDIGVDAVVLQGSEAGGHRGSFNQTLPEKLYTTESLFDVVSQQLDIPLIVAGGITTPELAKVFLNKGATAVQLGTAFLTTKESGIPEVHKESILNAKSDDISLTKAFSGRYANGIHNTFIHYLDQFEDEICSYPIQNILTQPMRGQSKKMQNREFMNLWCGTNPEGARKETVSELMSRYK</sequence>
<evidence type="ECO:0000313" key="12">
    <source>
        <dbReference type="EMBL" id="SNV81633.1"/>
    </source>
</evidence>
<evidence type="ECO:0000256" key="8">
    <source>
        <dbReference type="ARBA" id="ARBA00023002"/>
    </source>
</evidence>
<dbReference type="PANTHER" id="PTHR42747:SF3">
    <property type="entry name" value="NITRONATE MONOOXYGENASE-RELATED"/>
    <property type="match status" value="1"/>
</dbReference>
<evidence type="ECO:0000313" key="13">
    <source>
        <dbReference type="Proteomes" id="UP000242084"/>
    </source>
</evidence>
<keyword evidence="6" id="KW-0285">Flavoprotein</keyword>
<dbReference type="RefSeq" id="WP_095089973.1">
    <property type="nucleotide sequence ID" value="NZ_BMDM01000008.1"/>
</dbReference>
<evidence type="ECO:0000256" key="10">
    <source>
        <dbReference type="ARBA" id="ARBA00031155"/>
    </source>
</evidence>
<protein>
    <recommendedName>
        <fullName evidence="4">Probable nitronate monooxygenase</fullName>
    </recommendedName>
    <alternativeName>
        <fullName evidence="10">Propionate 3-nitronate monooxygenase</fullName>
    </alternativeName>
</protein>
<evidence type="ECO:0000256" key="4">
    <source>
        <dbReference type="ARBA" id="ARBA00013457"/>
    </source>
</evidence>
<evidence type="ECO:0000256" key="1">
    <source>
        <dbReference type="ARBA" id="ARBA00001917"/>
    </source>
</evidence>
<dbReference type="InterPro" id="IPR004136">
    <property type="entry name" value="NMO"/>
</dbReference>
<comment type="catalytic activity">
    <reaction evidence="11">
        <text>3 propionate 3-nitronate + 3 O2 + H2O = 3 3-oxopropanoate + 2 nitrate + nitrite + H2O2 + 3 H(+)</text>
        <dbReference type="Rhea" id="RHEA:57332"/>
        <dbReference type="ChEBI" id="CHEBI:15377"/>
        <dbReference type="ChEBI" id="CHEBI:15378"/>
        <dbReference type="ChEBI" id="CHEBI:15379"/>
        <dbReference type="ChEBI" id="CHEBI:16240"/>
        <dbReference type="ChEBI" id="CHEBI:16301"/>
        <dbReference type="ChEBI" id="CHEBI:17632"/>
        <dbReference type="ChEBI" id="CHEBI:33190"/>
        <dbReference type="ChEBI" id="CHEBI:136067"/>
    </reaction>
</comment>
<dbReference type="Gene3D" id="3.20.20.70">
    <property type="entry name" value="Aldolase class I"/>
    <property type="match status" value="1"/>
</dbReference>
<proteinExistence type="inferred from homology"/>
<comment type="similarity">
    <text evidence="3">Belongs to the nitronate monooxygenase family. NMO class I subfamily.</text>
</comment>
<evidence type="ECO:0000256" key="6">
    <source>
        <dbReference type="ARBA" id="ARBA00022630"/>
    </source>
</evidence>
<evidence type="ECO:0000256" key="5">
    <source>
        <dbReference type="ARBA" id="ARBA00022575"/>
    </source>
</evidence>
<evidence type="ECO:0000256" key="7">
    <source>
        <dbReference type="ARBA" id="ARBA00022643"/>
    </source>
</evidence>
<evidence type="ECO:0000256" key="11">
    <source>
        <dbReference type="ARBA" id="ARBA00049401"/>
    </source>
</evidence>
<dbReference type="InterPro" id="IPR013785">
    <property type="entry name" value="Aldolase_TIM"/>
</dbReference>
<dbReference type="CDD" id="cd04730">
    <property type="entry name" value="NPD_like"/>
    <property type="match status" value="1"/>
</dbReference>
<dbReference type="OrthoDB" id="9778912at2"/>
<dbReference type="AlphaFoldDB" id="A0A240AFJ6"/>
<dbReference type="EMBL" id="LT906462">
    <property type="protein sequence ID" value="SNV81633.1"/>
    <property type="molecule type" value="Genomic_DNA"/>
</dbReference>
<dbReference type="Proteomes" id="UP000242084">
    <property type="component" value="Chromosome 1"/>
</dbReference>
<name>A0A240AFJ6_9STAP</name>
<comment type="cofactor">
    <cofactor evidence="1">
        <name>FMN</name>
        <dbReference type="ChEBI" id="CHEBI:58210"/>
    </cofactor>
</comment>
<evidence type="ECO:0000256" key="2">
    <source>
        <dbReference type="ARBA" id="ARBA00003535"/>
    </source>
</evidence>
<dbReference type="SUPFAM" id="SSF51412">
    <property type="entry name" value="Inosine monophosphate dehydrogenase (IMPDH)"/>
    <property type="match status" value="1"/>
</dbReference>
<keyword evidence="5" id="KW-0216">Detoxification</keyword>
<dbReference type="GO" id="GO:0051213">
    <property type="term" value="F:dioxygenase activity"/>
    <property type="evidence" value="ECO:0007669"/>
    <property type="project" value="UniProtKB-KW"/>
</dbReference>
<dbReference type="KEGG" id="sste:SAMEA4384403_2461"/>
<dbReference type="PANTHER" id="PTHR42747">
    <property type="entry name" value="NITRONATE MONOOXYGENASE-RELATED"/>
    <property type="match status" value="1"/>
</dbReference>
<keyword evidence="7" id="KW-0288">FMN</keyword>
<reference evidence="12 13" key="1">
    <citation type="submission" date="2017-06" db="EMBL/GenBank/DDBJ databases">
        <authorList>
            <consortium name="Pathogen Informatics"/>
        </authorList>
    </citation>
    <scope>NUCLEOTIDE SEQUENCE [LARGE SCALE GENOMIC DNA]</scope>
    <source>
        <strain evidence="12 13">NCTC13839</strain>
    </source>
</reference>
<organism evidence="12 13">
    <name type="scientific">Mammaliicoccus stepanovicii</name>
    <dbReference type="NCBI Taxonomy" id="643214"/>
    <lineage>
        <taxon>Bacteria</taxon>
        <taxon>Bacillati</taxon>
        <taxon>Bacillota</taxon>
        <taxon>Bacilli</taxon>
        <taxon>Bacillales</taxon>
        <taxon>Staphylococcaceae</taxon>
        <taxon>Mammaliicoccus</taxon>
    </lineage>
</organism>
<keyword evidence="12" id="KW-0223">Dioxygenase</keyword>